<comment type="caution">
    <text evidence="1">The sequence shown here is derived from an EMBL/GenBank/DDBJ whole genome shotgun (WGS) entry which is preliminary data.</text>
</comment>
<dbReference type="Proteomes" id="UP000789920">
    <property type="component" value="Unassembled WGS sequence"/>
</dbReference>
<name>A0ACA9SK84_9GLOM</name>
<proteinExistence type="predicted"/>
<keyword evidence="2" id="KW-1185">Reference proteome</keyword>
<feature type="non-terminal residue" evidence="1">
    <location>
        <position position="59"/>
    </location>
</feature>
<organism evidence="1 2">
    <name type="scientific">Racocetra persica</name>
    <dbReference type="NCBI Taxonomy" id="160502"/>
    <lineage>
        <taxon>Eukaryota</taxon>
        <taxon>Fungi</taxon>
        <taxon>Fungi incertae sedis</taxon>
        <taxon>Mucoromycota</taxon>
        <taxon>Glomeromycotina</taxon>
        <taxon>Glomeromycetes</taxon>
        <taxon>Diversisporales</taxon>
        <taxon>Gigasporaceae</taxon>
        <taxon>Racocetra</taxon>
    </lineage>
</organism>
<protein>
    <submittedName>
        <fullName evidence="1">14318_t:CDS:1</fullName>
    </submittedName>
</protein>
<sequence>MSEKNKYEAFVEYQKLYETGFTKEIYKKSAKDIKDIQRKLECSSNLAEGNDLNEQNILR</sequence>
<evidence type="ECO:0000313" key="2">
    <source>
        <dbReference type="Proteomes" id="UP000789920"/>
    </source>
</evidence>
<reference evidence="1" key="1">
    <citation type="submission" date="2021-06" db="EMBL/GenBank/DDBJ databases">
        <authorList>
            <person name="Kallberg Y."/>
            <person name="Tangrot J."/>
            <person name="Rosling A."/>
        </authorList>
    </citation>
    <scope>NUCLEOTIDE SEQUENCE</scope>
    <source>
        <strain evidence="1">MA461A</strain>
    </source>
</reference>
<gene>
    <name evidence="1" type="ORF">RPERSI_LOCUS31584</name>
</gene>
<evidence type="ECO:0000313" key="1">
    <source>
        <dbReference type="EMBL" id="CAG8840802.1"/>
    </source>
</evidence>
<dbReference type="EMBL" id="CAJVQC010127864">
    <property type="protein sequence ID" value="CAG8840802.1"/>
    <property type="molecule type" value="Genomic_DNA"/>
</dbReference>
<accession>A0ACA9SK84</accession>